<dbReference type="RefSeq" id="WP_311682840.1">
    <property type="nucleotide sequence ID" value="NZ_JAVRHM010000005.1"/>
</dbReference>
<keyword evidence="1" id="KW-0812">Transmembrane</keyword>
<proteinExistence type="predicted"/>
<comment type="caution">
    <text evidence="2">The sequence shown here is derived from an EMBL/GenBank/DDBJ whole genome shotgun (WGS) entry which is preliminary data.</text>
</comment>
<organism evidence="2 3">
    <name type="scientific">Autumnicola patrickiae</name>
    <dbReference type="NCBI Taxonomy" id="3075591"/>
    <lineage>
        <taxon>Bacteria</taxon>
        <taxon>Pseudomonadati</taxon>
        <taxon>Bacteroidota</taxon>
        <taxon>Flavobacteriia</taxon>
        <taxon>Flavobacteriales</taxon>
        <taxon>Flavobacteriaceae</taxon>
        <taxon>Autumnicola</taxon>
    </lineage>
</organism>
<protein>
    <submittedName>
        <fullName evidence="2">Uncharacterized protein</fullName>
    </submittedName>
</protein>
<dbReference type="Proteomes" id="UP001261624">
    <property type="component" value="Unassembled WGS sequence"/>
</dbReference>
<dbReference type="EMBL" id="JAVRHM010000005">
    <property type="protein sequence ID" value="MDT0689358.1"/>
    <property type="molecule type" value="Genomic_DNA"/>
</dbReference>
<keyword evidence="1" id="KW-0472">Membrane</keyword>
<evidence type="ECO:0000256" key="1">
    <source>
        <dbReference type="SAM" id="Phobius"/>
    </source>
</evidence>
<reference evidence="2 3" key="1">
    <citation type="submission" date="2023-09" db="EMBL/GenBank/DDBJ databases">
        <authorList>
            <person name="Rey-Velasco X."/>
        </authorList>
    </citation>
    <scope>NUCLEOTIDE SEQUENCE [LARGE SCALE GENOMIC DNA]</scope>
    <source>
        <strain evidence="2 3">F188</strain>
    </source>
</reference>
<gene>
    <name evidence="2" type="ORF">RM549_06145</name>
</gene>
<feature type="transmembrane region" description="Helical" evidence="1">
    <location>
        <begin position="6"/>
        <end position="29"/>
    </location>
</feature>
<evidence type="ECO:0000313" key="2">
    <source>
        <dbReference type="EMBL" id="MDT0689358.1"/>
    </source>
</evidence>
<keyword evidence="3" id="KW-1185">Reference proteome</keyword>
<evidence type="ECO:0000313" key="3">
    <source>
        <dbReference type="Proteomes" id="UP001261624"/>
    </source>
</evidence>
<accession>A0ABU3E065</accession>
<name>A0ABU3E065_9FLAO</name>
<keyword evidence="1" id="KW-1133">Transmembrane helix</keyword>
<sequence>MNSKITLIAYVLAAIFLVLCIIALYRAIVKTLKQRKIEKQIEYYEKNKAEMIKKGLKEFSFNRGRTRIWAMNYKEANAHYQASRRNGMSNI</sequence>